<dbReference type="OMA" id="AYVWPNL"/>
<comment type="caution">
    <text evidence="5">The sequence shown here is derived from an EMBL/GenBank/DDBJ whole genome shotgun (WGS) entry which is preliminary data.</text>
</comment>
<organism evidence="5 6">
    <name type="scientific">Blomia tropicalis</name>
    <name type="common">Mite</name>
    <dbReference type="NCBI Taxonomy" id="40697"/>
    <lineage>
        <taxon>Eukaryota</taxon>
        <taxon>Metazoa</taxon>
        <taxon>Ecdysozoa</taxon>
        <taxon>Arthropoda</taxon>
        <taxon>Chelicerata</taxon>
        <taxon>Arachnida</taxon>
        <taxon>Acari</taxon>
        <taxon>Acariformes</taxon>
        <taxon>Sarcoptiformes</taxon>
        <taxon>Astigmata</taxon>
        <taxon>Glycyphagoidea</taxon>
        <taxon>Echimyopodidae</taxon>
        <taxon>Blomia</taxon>
    </lineage>
</organism>
<dbReference type="EC" id="2.4.1.-" evidence="2"/>
<dbReference type="Gene3D" id="3.90.550.10">
    <property type="entry name" value="Spore Coat Polysaccharide Biosynthesis Protein SpsA, Chain A"/>
    <property type="match status" value="2"/>
</dbReference>
<evidence type="ECO:0000256" key="1">
    <source>
        <dbReference type="ARBA" id="ARBA00023157"/>
    </source>
</evidence>
<name>A0A9Q0M316_BLOTA</name>
<evidence type="ECO:0000313" key="5">
    <source>
        <dbReference type="EMBL" id="KAJ6216527.1"/>
    </source>
</evidence>
<proteinExistence type="inferred from homology"/>
<keyword evidence="2" id="KW-0328">Glycosyltransferase</keyword>
<comment type="similarity">
    <text evidence="2">Belongs to the glycosyltransferase 2 family. GalNAc-T subfamily.</text>
</comment>
<feature type="region of interest" description="Disordered" evidence="3">
    <location>
        <begin position="228"/>
        <end position="248"/>
    </location>
</feature>
<keyword evidence="6" id="KW-1185">Reference proteome</keyword>
<comment type="subcellular location">
    <subcellularLocation>
        <location evidence="2">Golgi apparatus membrane</location>
        <topology evidence="2">Single-pass type II membrane protein</topology>
    </subcellularLocation>
</comment>
<evidence type="ECO:0000259" key="4">
    <source>
        <dbReference type="Pfam" id="PF00535"/>
    </source>
</evidence>
<dbReference type="SUPFAM" id="SSF53448">
    <property type="entry name" value="Nucleotide-diphospho-sugar transferases"/>
    <property type="match status" value="1"/>
</dbReference>
<protein>
    <recommendedName>
        <fullName evidence="2">Polypeptide N-acetylgalactosaminyltransferase</fullName>
        <ecNumber evidence="2">2.4.1.-</ecNumber>
    </recommendedName>
    <alternativeName>
        <fullName evidence="2">Protein-UDP acetylgalactosaminyltransferase</fullName>
    </alternativeName>
</protein>
<dbReference type="InterPro" id="IPR029044">
    <property type="entry name" value="Nucleotide-diphossugar_trans"/>
</dbReference>
<dbReference type="InterPro" id="IPR035992">
    <property type="entry name" value="Ricin_B-like_lectins"/>
</dbReference>
<keyword evidence="2" id="KW-0464">Manganese</keyword>
<dbReference type="PANTHER" id="PTHR11675">
    <property type="entry name" value="N-ACETYLGALACTOSAMINYLTRANSFERASE"/>
    <property type="match status" value="1"/>
</dbReference>
<comment type="cofactor">
    <cofactor evidence="2">
        <name>Mn(2+)</name>
        <dbReference type="ChEBI" id="CHEBI:29035"/>
    </cofactor>
</comment>
<keyword evidence="2" id="KW-0430">Lectin</keyword>
<dbReference type="GO" id="GO:0030246">
    <property type="term" value="F:carbohydrate binding"/>
    <property type="evidence" value="ECO:0007669"/>
    <property type="project" value="UniProtKB-KW"/>
</dbReference>
<evidence type="ECO:0000256" key="2">
    <source>
        <dbReference type="RuleBase" id="RU361242"/>
    </source>
</evidence>
<feature type="domain" description="Glycosyltransferase 2-like" evidence="4">
    <location>
        <begin position="467"/>
        <end position="540"/>
    </location>
</feature>
<dbReference type="SUPFAM" id="SSF50370">
    <property type="entry name" value="Ricin B-like lectins"/>
    <property type="match status" value="1"/>
</dbReference>
<gene>
    <name evidence="5" type="ORF">RDWZM_007684</name>
</gene>
<dbReference type="GO" id="GO:0004653">
    <property type="term" value="F:polypeptide N-acetylgalactosaminyltransferase activity"/>
    <property type="evidence" value="ECO:0007669"/>
    <property type="project" value="TreeGrafter"/>
</dbReference>
<feature type="compositionally biased region" description="Basic and acidic residues" evidence="3">
    <location>
        <begin position="237"/>
        <end position="246"/>
    </location>
</feature>
<accession>A0A9Q0M316</accession>
<dbReference type="GO" id="GO:0000139">
    <property type="term" value="C:Golgi membrane"/>
    <property type="evidence" value="ECO:0007669"/>
    <property type="project" value="UniProtKB-SubCell"/>
</dbReference>
<dbReference type="Pfam" id="PF00535">
    <property type="entry name" value="Glycos_transf_2"/>
    <property type="match status" value="1"/>
</dbReference>
<dbReference type="PANTHER" id="PTHR11675:SF126">
    <property type="entry name" value="RICIN B LECTIN DOMAIN-CONTAINING PROTEIN"/>
    <property type="match status" value="1"/>
</dbReference>
<dbReference type="Proteomes" id="UP001142055">
    <property type="component" value="Chromosome 3"/>
</dbReference>
<sequence length="888" mass="104082">MIELDSGHKRKYRTREKDFDMSKGIMENSKGNTKVEFQPVLENGTKLLRFDIEKYSHIDPLECHSALLDNKYYMANIYLVAMDKPVMFPTAFCDFFHGAVIYFDNNDEECLNALDQWVDYVDYFENCGIRILACESSAGTDLITRVDSQRYSIEKGFELIELKPQISQYEDEDDFVELNSYNRLYQAIQAYVWPNLNYKQKGIDGIEHVLLNDTDEVVQKMNRVKFENIDDNDDDEKPSTSKKLEETVPEDEAETFEDIFARFSEMKDFVLKQLNHSLIFVEKLQTESNGNYSIFYDEDVIGFYEWSNWKRIKDSSYSTLRNGDFGITRNFYGNRNYINSVYGFNTIMNLMIPVDRLTVDTRHPNCRHWHYHPKMMPTVSIIIALHSEDTIVLIRTLYSILLNTPRHLLSEIILVAETYQTDKSFFDKLFNKIKEFRVRQQDQELGVKFFKYYPQMPLMFGEHVNLSKIRYFVTGKYVGLAKTLNLAIEKATGDVLVFLKSHVEVGNNWLPPLLAPIIDDERTISIPHFTDIMPTNFAFSSTNKQMELIFWNWGLFSQVKSVEYPSHLKPLDYIKTLPYQIDLINSIQFAVSKNFLKQIGLFNPNYLILDETNLDLSVRVLLAGSNILKVPCSQVFTLRKLIPNSLLQIFDDIYIENNFKFEPRCYLNSIAKQIFPSDQLFSFYINRPAMLVENLCNESINGYEISHVSEDVKYNFFLNITNLNGDSGGLFFVDNDRKMPILRTNSFRMKKPSINNYTGTIMNSYYWICLHVEIPFSHSLSSHQVEVAYCHDRPTITNFRLDSDGILRIDRFCIFPKLKPNEKVFSLFAYDCFFDEWKSFDRWVYTEMGQFRYLSDQCLTFGDDRGILIAPCLLKPDPTQIWKWINIT</sequence>
<keyword evidence="1 2" id="KW-1015">Disulfide bond</keyword>
<keyword evidence="2" id="KW-0808">Transferase</keyword>
<evidence type="ECO:0000256" key="3">
    <source>
        <dbReference type="SAM" id="MobiDB-lite"/>
    </source>
</evidence>
<comment type="pathway">
    <text evidence="2">Protein modification; protein glycosylation.</text>
</comment>
<dbReference type="InterPro" id="IPR001173">
    <property type="entry name" value="Glyco_trans_2-like"/>
</dbReference>
<dbReference type="EMBL" id="JAPWDV010000003">
    <property type="protein sequence ID" value="KAJ6216527.1"/>
    <property type="molecule type" value="Genomic_DNA"/>
</dbReference>
<dbReference type="GO" id="GO:0006493">
    <property type="term" value="P:protein O-linked glycosylation"/>
    <property type="evidence" value="ECO:0007669"/>
    <property type="project" value="TreeGrafter"/>
</dbReference>
<dbReference type="AlphaFoldDB" id="A0A9Q0M316"/>
<reference evidence="5" key="1">
    <citation type="submission" date="2022-12" db="EMBL/GenBank/DDBJ databases">
        <title>Genome assemblies of Blomia tropicalis.</title>
        <authorList>
            <person name="Cui Y."/>
        </authorList>
    </citation>
    <scope>NUCLEOTIDE SEQUENCE</scope>
    <source>
        <tissue evidence="5">Adult mites</tissue>
    </source>
</reference>
<keyword evidence="2" id="KW-0333">Golgi apparatus</keyword>
<evidence type="ECO:0000313" key="6">
    <source>
        <dbReference type="Proteomes" id="UP001142055"/>
    </source>
</evidence>